<feature type="region of interest" description="Disordered" evidence="1">
    <location>
        <begin position="1"/>
        <end position="33"/>
    </location>
</feature>
<evidence type="ECO:0000313" key="2">
    <source>
        <dbReference type="EMBL" id="SVC56846.1"/>
    </source>
</evidence>
<name>A0A382N6Y9_9ZZZZ</name>
<evidence type="ECO:0000256" key="1">
    <source>
        <dbReference type="SAM" id="MobiDB-lite"/>
    </source>
</evidence>
<dbReference type="EMBL" id="UINC01098375">
    <property type="protein sequence ID" value="SVC56846.1"/>
    <property type="molecule type" value="Genomic_DNA"/>
</dbReference>
<feature type="compositionally biased region" description="Polar residues" evidence="1">
    <location>
        <begin position="1"/>
        <end position="11"/>
    </location>
</feature>
<feature type="compositionally biased region" description="Low complexity" evidence="1">
    <location>
        <begin position="22"/>
        <end position="33"/>
    </location>
</feature>
<reference evidence="2" key="1">
    <citation type="submission" date="2018-05" db="EMBL/GenBank/DDBJ databases">
        <authorList>
            <person name="Lanie J.A."/>
            <person name="Ng W.-L."/>
            <person name="Kazmierczak K.M."/>
            <person name="Andrzejewski T.M."/>
            <person name="Davidsen T.M."/>
            <person name="Wayne K.J."/>
            <person name="Tettelin H."/>
            <person name="Glass J.I."/>
            <person name="Rusch D."/>
            <person name="Podicherti R."/>
            <person name="Tsui H.-C.T."/>
            <person name="Winkler M.E."/>
        </authorList>
    </citation>
    <scope>NUCLEOTIDE SEQUENCE</scope>
</reference>
<proteinExistence type="predicted"/>
<dbReference type="AlphaFoldDB" id="A0A382N6Y9"/>
<accession>A0A382N6Y9</accession>
<organism evidence="2">
    <name type="scientific">marine metagenome</name>
    <dbReference type="NCBI Taxonomy" id="408172"/>
    <lineage>
        <taxon>unclassified sequences</taxon>
        <taxon>metagenomes</taxon>
        <taxon>ecological metagenomes</taxon>
    </lineage>
</organism>
<protein>
    <submittedName>
        <fullName evidence="2">Uncharacterized protein</fullName>
    </submittedName>
</protein>
<feature type="non-terminal residue" evidence="2">
    <location>
        <position position="33"/>
    </location>
</feature>
<sequence>MDRSPVSTNAATLGFLKKDWTRPTSSSDTSSPR</sequence>
<gene>
    <name evidence="2" type="ORF">METZ01_LOCUS309700</name>
</gene>